<name>G0QR14_ICHMU</name>
<evidence type="ECO:0000313" key="2">
    <source>
        <dbReference type="EMBL" id="EGR32341.1"/>
    </source>
</evidence>
<sequence length="62" mass="7187">MSSTPLGRTGIKLVANIGVICMTYSTYRHKQQMGQEFTDKDYDENDKEFMTQHSNLVDRKDL</sequence>
<dbReference type="Proteomes" id="UP000008983">
    <property type="component" value="Unassembled WGS sequence"/>
</dbReference>
<dbReference type="InParanoid" id="G0QR14"/>
<keyword evidence="3" id="KW-1185">Reference proteome</keyword>
<dbReference type="RefSeq" id="XP_004035827.1">
    <property type="nucleotide sequence ID" value="XM_004035779.1"/>
</dbReference>
<proteinExistence type="predicted"/>
<dbReference type="GeneID" id="14908501"/>
<gene>
    <name evidence="2" type="ORF">IMG5_087150</name>
</gene>
<accession>G0QR14</accession>
<dbReference type="EMBL" id="GL983709">
    <property type="protein sequence ID" value="EGR32341.1"/>
    <property type="molecule type" value="Genomic_DNA"/>
</dbReference>
<evidence type="ECO:0000256" key="1">
    <source>
        <dbReference type="SAM" id="MobiDB-lite"/>
    </source>
</evidence>
<reference evidence="2 3" key="1">
    <citation type="submission" date="2011-07" db="EMBL/GenBank/DDBJ databases">
        <authorList>
            <person name="Coyne R."/>
            <person name="Brami D."/>
            <person name="Johnson J."/>
            <person name="Hostetler J."/>
            <person name="Hannick L."/>
            <person name="Clark T."/>
            <person name="Cassidy-Hanley D."/>
            <person name="Inman J."/>
        </authorList>
    </citation>
    <scope>NUCLEOTIDE SEQUENCE [LARGE SCALE GENOMIC DNA]</scope>
    <source>
        <strain evidence="2 3">G5</strain>
    </source>
</reference>
<protein>
    <submittedName>
        <fullName evidence="2">Uncharacterized protein</fullName>
    </submittedName>
</protein>
<dbReference type="AlphaFoldDB" id="G0QR14"/>
<evidence type="ECO:0000313" key="3">
    <source>
        <dbReference type="Proteomes" id="UP000008983"/>
    </source>
</evidence>
<feature type="region of interest" description="Disordered" evidence="1">
    <location>
        <begin position="39"/>
        <end position="62"/>
    </location>
</feature>
<organism evidence="2 3">
    <name type="scientific">Ichthyophthirius multifiliis</name>
    <name type="common">White spot disease agent</name>
    <name type="synonym">Ich</name>
    <dbReference type="NCBI Taxonomy" id="5932"/>
    <lineage>
        <taxon>Eukaryota</taxon>
        <taxon>Sar</taxon>
        <taxon>Alveolata</taxon>
        <taxon>Ciliophora</taxon>
        <taxon>Intramacronucleata</taxon>
        <taxon>Oligohymenophorea</taxon>
        <taxon>Hymenostomatida</taxon>
        <taxon>Ophryoglenina</taxon>
        <taxon>Ichthyophthirius</taxon>
    </lineage>
</organism>